<organism evidence="6 7">
    <name type="scientific">Actinomadura rugatobispora</name>
    <dbReference type="NCBI Taxonomy" id="1994"/>
    <lineage>
        <taxon>Bacteria</taxon>
        <taxon>Bacillati</taxon>
        <taxon>Actinomycetota</taxon>
        <taxon>Actinomycetes</taxon>
        <taxon>Streptosporangiales</taxon>
        <taxon>Thermomonosporaceae</taxon>
        <taxon>Actinomadura</taxon>
    </lineage>
</organism>
<evidence type="ECO:0000259" key="5">
    <source>
        <dbReference type="Pfam" id="PF13490"/>
    </source>
</evidence>
<keyword evidence="4" id="KW-1133">Transmembrane helix</keyword>
<keyword evidence="7" id="KW-1185">Reference proteome</keyword>
<evidence type="ECO:0000313" key="7">
    <source>
        <dbReference type="Proteomes" id="UP001596074"/>
    </source>
</evidence>
<keyword evidence="1" id="KW-0805">Transcription regulation</keyword>
<feature type="transmembrane region" description="Helical" evidence="4">
    <location>
        <begin position="106"/>
        <end position="128"/>
    </location>
</feature>
<evidence type="ECO:0000256" key="4">
    <source>
        <dbReference type="SAM" id="Phobius"/>
    </source>
</evidence>
<keyword evidence="2" id="KW-0804">Transcription</keyword>
<keyword evidence="4" id="KW-0812">Transmembrane</keyword>
<evidence type="ECO:0000256" key="1">
    <source>
        <dbReference type="ARBA" id="ARBA00023015"/>
    </source>
</evidence>
<dbReference type="Gene3D" id="1.10.10.1320">
    <property type="entry name" value="Anti-sigma factor, zinc-finger domain"/>
    <property type="match status" value="1"/>
</dbReference>
<dbReference type="InterPro" id="IPR041916">
    <property type="entry name" value="Anti_sigma_zinc_sf"/>
</dbReference>
<keyword evidence="4" id="KW-0472">Membrane</keyword>
<reference evidence="7" key="1">
    <citation type="journal article" date="2019" name="Int. J. Syst. Evol. Microbiol.">
        <title>The Global Catalogue of Microorganisms (GCM) 10K type strain sequencing project: providing services to taxonomists for standard genome sequencing and annotation.</title>
        <authorList>
            <consortium name="The Broad Institute Genomics Platform"/>
            <consortium name="The Broad Institute Genome Sequencing Center for Infectious Disease"/>
            <person name="Wu L."/>
            <person name="Ma J."/>
        </authorList>
    </citation>
    <scope>NUCLEOTIDE SEQUENCE [LARGE SCALE GENOMIC DNA]</scope>
    <source>
        <strain evidence="7">KCTC 42087</strain>
    </source>
</reference>
<proteinExistence type="predicted"/>
<comment type="caution">
    <text evidence="6">The sequence shown here is derived from an EMBL/GenBank/DDBJ whole genome shotgun (WGS) entry which is preliminary data.</text>
</comment>
<dbReference type="Pfam" id="PF13490">
    <property type="entry name" value="zf-HC2"/>
    <property type="match status" value="1"/>
</dbReference>
<dbReference type="RefSeq" id="WP_378283438.1">
    <property type="nucleotide sequence ID" value="NZ_JBHSON010000025.1"/>
</dbReference>
<dbReference type="Proteomes" id="UP001596074">
    <property type="component" value="Unassembled WGS sequence"/>
</dbReference>
<name>A0ABW0ZWW2_9ACTN</name>
<sequence length="258" mass="26686">MNAIIQHTDVGAYALGLLEEPDRRAFESHLTVCPACREELGALRGLAASLDGLPPIASDGSSGGALGVWGSAPGEDADPAPPVRPDPAVVTDLLLRRRRLDRRRRMSQALVGVAAGLVLMGGAAGLGVTVGADREETPPVVESGVEALFRNGRPVAATDAGTGVSGQVATERKQWGSLVGLRLSRVRGPLECELVAVDRTGRAHTVAGWAVPPKGYGFPGSPPALTLQGGTALSPGEITRFEVRTIGSDRTLLTVPNT</sequence>
<evidence type="ECO:0000313" key="6">
    <source>
        <dbReference type="EMBL" id="MFC5747820.1"/>
    </source>
</evidence>
<dbReference type="InterPro" id="IPR027383">
    <property type="entry name" value="Znf_put"/>
</dbReference>
<accession>A0ABW0ZWW2</accession>
<dbReference type="EMBL" id="JBHSON010000025">
    <property type="protein sequence ID" value="MFC5747820.1"/>
    <property type="molecule type" value="Genomic_DNA"/>
</dbReference>
<protein>
    <submittedName>
        <fullName evidence="6">Anti-sigma factor family protein</fullName>
    </submittedName>
</protein>
<evidence type="ECO:0000256" key="2">
    <source>
        <dbReference type="ARBA" id="ARBA00023163"/>
    </source>
</evidence>
<feature type="domain" description="Putative zinc-finger" evidence="5">
    <location>
        <begin position="10"/>
        <end position="37"/>
    </location>
</feature>
<gene>
    <name evidence="6" type="ORF">ACFPZN_19510</name>
</gene>
<feature type="region of interest" description="Disordered" evidence="3">
    <location>
        <begin position="64"/>
        <end position="86"/>
    </location>
</feature>
<evidence type="ECO:0000256" key="3">
    <source>
        <dbReference type="SAM" id="MobiDB-lite"/>
    </source>
</evidence>